<gene>
    <name evidence="2" type="ORF">MERGE_000306</name>
</gene>
<dbReference type="AlphaFoldDB" id="A0A899FQU1"/>
<keyword evidence="3" id="KW-1185">Reference proteome</keyword>
<protein>
    <submittedName>
        <fullName evidence="2">Uncharacterized protein</fullName>
    </submittedName>
</protein>
<dbReference type="Pfam" id="PF10471">
    <property type="entry name" value="ANAPC_CDC26"/>
    <property type="match status" value="1"/>
</dbReference>
<name>A0A899FQU1_9ASCO</name>
<keyword evidence="1" id="KW-0833">Ubl conjugation pathway</keyword>
<reference evidence="2" key="1">
    <citation type="submission" date="2020-06" db="EMBL/GenBank/DDBJ databases">
        <title>Genomes of multiple members of Pneumocystis genus reveal paths to human pathogen Pneumocystis jirovecii.</title>
        <authorList>
            <person name="Cisse O.H."/>
            <person name="Ma L."/>
            <person name="Dekker J."/>
            <person name="Khil P."/>
            <person name="Jo J."/>
            <person name="Brenchley J."/>
            <person name="Blair R."/>
            <person name="Pahar B."/>
            <person name="Chabe M."/>
            <person name="Van Rompay K.A."/>
            <person name="Keesler R."/>
            <person name="Sukura A."/>
            <person name="Hirsch V."/>
            <person name="Kutty G."/>
            <person name="Liu Y."/>
            <person name="Peng L."/>
            <person name="Chen J."/>
            <person name="Song J."/>
            <person name="Weissenbacher-Lang C."/>
            <person name="Xu J."/>
            <person name="Upham N.S."/>
            <person name="Stajich J.E."/>
            <person name="Cuomo C.A."/>
            <person name="Cushion M.T."/>
            <person name="Kovacs J.A."/>
        </authorList>
    </citation>
    <scope>NUCLEOTIDE SEQUENCE</scope>
    <source>
        <strain evidence="2">2A</strain>
    </source>
</reference>
<dbReference type="EMBL" id="CP054532">
    <property type="protein sequence ID" value="QSL64151.1"/>
    <property type="molecule type" value="Genomic_DNA"/>
</dbReference>
<dbReference type="GO" id="GO:0031145">
    <property type="term" value="P:anaphase-promoting complex-dependent catabolic process"/>
    <property type="evidence" value="ECO:0007669"/>
    <property type="project" value="InterPro"/>
</dbReference>
<proteinExistence type="predicted"/>
<sequence>MLRRPPTVIRLVQEDIFEYDDIRAQEKAASHAGKSIALKDKDTDAMHIITEGFIYQDRRKDATKNERIVVQNIIKYLTYSLNNP</sequence>
<organism evidence="2 3">
    <name type="scientific">Pneumocystis wakefieldiae</name>
    <dbReference type="NCBI Taxonomy" id="38082"/>
    <lineage>
        <taxon>Eukaryota</taxon>
        <taxon>Fungi</taxon>
        <taxon>Dikarya</taxon>
        <taxon>Ascomycota</taxon>
        <taxon>Taphrinomycotina</taxon>
        <taxon>Pneumocystomycetes</taxon>
        <taxon>Pneumocystaceae</taxon>
        <taxon>Pneumocystis</taxon>
    </lineage>
</organism>
<evidence type="ECO:0000256" key="1">
    <source>
        <dbReference type="ARBA" id="ARBA00022786"/>
    </source>
</evidence>
<accession>A0A899FQU1</accession>
<dbReference type="OrthoDB" id="5284455at2759"/>
<dbReference type="InterPro" id="IPR018860">
    <property type="entry name" value="APC_suCDC26"/>
</dbReference>
<dbReference type="Proteomes" id="UP000663699">
    <property type="component" value="Chromosome 1"/>
</dbReference>
<dbReference type="GO" id="GO:0005680">
    <property type="term" value="C:anaphase-promoting complex"/>
    <property type="evidence" value="ECO:0007669"/>
    <property type="project" value="InterPro"/>
</dbReference>
<evidence type="ECO:0000313" key="3">
    <source>
        <dbReference type="Proteomes" id="UP000663699"/>
    </source>
</evidence>
<evidence type="ECO:0000313" key="2">
    <source>
        <dbReference type="EMBL" id="QSL64151.1"/>
    </source>
</evidence>